<dbReference type="Proteomes" id="UP000807115">
    <property type="component" value="Chromosome 10"/>
</dbReference>
<gene>
    <name evidence="1" type="ORF">BDA96_10G043300</name>
</gene>
<name>A0A921Q1N2_SORBI</name>
<sequence>MYWLHYWIGHYLIWRISQVQIFLYPDLLFLKSRDIPVYIYIMVAFRVEDIRVLLCSVYVNGLRLKSVWALINNGPILCATKAVVFSSLVCQNPFIKHFT</sequence>
<protein>
    <submittedName>
        <fullName evidence="1">Uncharacterized protein</fullName>
    </submittedName>
</protein>
<dbReference type="AlphaFoldDB" id="A0A921Q1N2"/>
<proteinExistence type="predicted"/>
<reference evidence="1" key="2">
    <citation type="submission" date="2020-10" db="EMBL/GenBank/DDBJ databases">
        <authorList>
            <person name="Cooper E.A."/>
            <person name="Brenton Z.W."/>
            <person name="Flinn B.S."/>
            <person name="Jenkins J."/>
            <person name="Shu S."/>
            <person name="Flowers D."/>
            <person name="Luo F."/>
            <person name="Wang Y."/>
            <person name="Xia P."/>
            <person name="Barry K."/>
            <person name="Daum C."/>
            <person name="Lipzen A."/>
            <person name="Yoshinaga Y."/>
            <person name="Schmutz J."/>
            <person name="Saski C."/>
            <person name="Vermerris W."/>
            <person name="Kresovich S."/>
        </authorList>
    </citation>
    <scope>NUCLEOTIDE SEQUENCE</scope>
</reference>
<evidence type="ECO:0000313" key="2">
    <source>
        <dbReference type="Proteomes" id="UP000807115"/>
    </source>
</evidence>
<reference evidence="1" key="1">
    <citation type="journal article" date="2019" name="BMC Genomics">
        <title>A new reference genome for Sorghum bicolor reveals high levels of sequence similarity between sweet and grain genotypes: implications for the genetics of sugar metabolism.</title>
        <authorList>
            <person name="Cooper E.A."/>
            <person name="Brenton Z.W."/>
            <person name="Flinn B.S."/>
            <person name="Jenkins J."/>
            <person name="Shu S."/>
            <person name="Flowers D."/>
            <person name="Luo F."/>
            <person name="Wang Y."/>
            <person name="Xia P."/>
            <person name="Barry K."/>
            <person name="Daum C."/>
            <person name="Lipzen A."/>
            <person name="Yoshinaga Y."/>
            <person name="Schmutz J."/>
            <person name="Saski C."/>
            <person name="Vermerris W."/>
            <person name="Kresovich S."/>
        </authorList>
    </citation>
    <scope>NUCLEOTIDE SEQUENCE</scope>
</reference>
<accession>A0A921Q1N2</accession>
<dbReference type="EMBL" id="CM027689">
    <property type="protein sequence ID" value="KAG0512775.1"/>
    <property type="molecule type" value="Genomic_DNA"/>
</dbReference>
<evidence type="ECO:0000313" key="1">
    <source>
        <dbReference type="EMBL" id="KAG0512775.1"/>
    </source>
</evidence>
<comment type="caution">
    <text evidence="1">The sequence shown here is derived from an EMBL/GenBank/DDBJ whole genome shotgun (WGS) entry which is preliminary data.</text>
</comment>
<organism evidence="1 2">
    <name type="scientific">Sorghum bicolor</name>
    <name type="common">Sorghum</name>
    <name type="synonym">Sorghum vulgare</name>
    <dbReference type="NCBI Taxonomy" id="4558"/>
    <lineage>
        <taxon>Eukaryota</taxon>
        <taxon>Viridiplantae</taxon>
        <taxon>Streptophyta</taxon>
        <taxon>Embryophyta</taxon>
        <taxon>Tracheophyta</taxon>
        <taxon>Spermatophyta</taxon>
        <taxon>Magnoliopsida</taxon>
        <taxon>Liliopsida</taxon>
        <taxon>Poales</taxon>
        <taxon>Poaceae</taxon>
        <taxon>PACMAD clade</taxon>
        <taxon>Panicoideae</taxon>
        <taxon>Andropogonodae</taxon>
        <taxon>Andropogoneae</taxon>
        <taxon>Sorghinae</taxon>
        <taxon>Sorghum</taxon>
    </lineage>
</organism>